<dbReference type="KEGG" id="aef:GEV26_00685"/>
<dbReference type="Gene3D" id="3.30.450.40">
    <property type="match status" value="1"/>
</dbReference>
<dbReference type="InterPro" id="IPR043128">
    <property type="entry name" value="Rev_trsase/Diguanyl_cyclase"/>
</dbReference>
<evidence type="ECO:0000259" key="1">
    <source>
        <dbReference type="PROSITE" id="PS50887"/>
    </source>
</evidence>
<dbReference type="GO" id="GO:0005886">
    <property type="term" value="C:plasma membrane"/>
    <property type="evidence" value="ECO:0007669"/>
    <property type="project" value="TreeGrafter"/>
</dbReference>
<accession>A0A5Q2MED3</accession>
<dbReference type="Pfam" id="PF00990">
    <property type="entry name" value="GGDEF"/>
    <property type="match status" value="1"/>
</dbReference>
<dbReference type="SMART" id="SM00267">
    <property type="entry name" value="GGDEF"/>
    <property type="match status" value="1"/>
</dbReference>
<name>A0A5Q2MED3_9ACTN</name>
<dbReference type="GO" id="GO:1902201">
    <property type="term" value="P:negative regulation of bacterial-type flagellum-dependent cell motility"/>
    <property type="evidence" value="ECO:0007669"/>
    <property type="project" value="TreeGrafter"/>
</dbReference>
<dbReference type="SUPFAM" id="SSF55781">
    <property type="entry name" value="GAF domain-like"/>
    <property type="match status" value="1"/>
</dbReference>
<dbReference type="GO" id="GO:0052621">
    <property type="term" value="F:diguanylate cyclase activity"/>
    <property type="evidence" value="ECO:0007669"/>
    <property type="project" value="TreeGrafter"/>
</dbReference>
<reference evidence="2 3" key="1">
    <citation type="submission" date="2019-11" db="EMBL/GenBank/DDBJ databases">
        <authorList>
            <person name="Li J."/>
        </authorList>
    </citation>
    <scope>NUCLEOTIDE SEQUENCE [LARGE SCALE GENOMIC DNA]</scope>
    <source>
        <strain evidence="2 3">MF47</strain>
    </source>
</reference>
<dbReference type="SUPFAM" id="SSF55073">
    <property type="entry name" value="Nucleotide cyclase"/>
    <property type="match status" value="1"/>
</dbReference>
<feature type="domain" description="GGDEF" evidence="1">
    <location>
        <begin position="209"/>
        <end position="340"/>
    </location>
</feature>
<dbReference type="Proteomes" id="UP000392064">
    <property type="component" value="Chromosome"/>
</dbReference>
<dbReference type="PANTHER" id="PTHR45138:SF24">
    <property type="entry name" value="DIGUANYLATE CYCLASE DGCC-RELATED"/>
    <property type="match status" value="1"/>
</dbReference>
<sequence length="346" mass="37069">MGRETHGLQSLAAMAHLLMQPHSLERVLEVAAEHARGAIGAASVSISQFDEPAQQIRTILNVGELGPGEERWPDDETYSIAGDKRLASAILDKLSSHDAVDDPSSDETERRMLRRLEKGSSLTTAIVVDGRAWGEFYATRHIGAVRFDADSIAYAEVLVAILASAISRALREQTLQELAFHDPLTGLFNRRGLDAEAAQVFNVPEGTTRNVAIVVVDINGLKTINDTQGHAQGDERIRFVGSSLRIAFAPLGASIVARVGGDEFTVMVPDRDVREVLATADALLDRLAEAEHEVGVSAGVAAAAITADTDVRPTDLFAAADRAQYVAKRAGLTAALLYDDLEAQIA</sequence>
<dbReference type="PANTHER" id="PTHR45138">
    <property type="entry name" value="REGULATORY COMPONENTS OF SENSORY TRANSDUCTION SYSTEM"/>
    <property type="match status" value="1"/>
</dbReference>
<dbReference type="InterPro" id="IPR000160">
    <property type="entry name" value="GGDEF_dom"/>
</dbReference>
<dbReference type="InterPro" id="IPR029787">
    <property type="entry name" value="Nucleotide_cyclase"/>
</dbReference>
<dbReference type="InterPro" id="IPR003018">
    <property type="entry name" value="GAF"/>
</dbReference>
<evidence type="ECO:0000313" key="3">
    <source>
        <dbReference type="Proteomes" id="UP000392064"/>
    </source>
</evidence>
<protein>
    <submittedName>
        <fullName evidence="2">Diguanylate cyclase</fullName>
    </submittedName>
</protein>
<dbReference type="InterPro" id="IPR050469">
    <property type="entry name" value="Diguanylate_Cyclase"/>
</dbReference>
<proteinExistence type="predicted"/>
<organism evidence="2 3">
    <name type="scientific">Aeromicrobium yanjiei</name>
    <dbReference type="NCBI Taxonomy" id="2662028"/>
    <lineage>
        <taxon>Bacteria</taxon>
        <taxon>Bacillati</taxon>
        <taxon>Actinomycetota</taxon>
        <taxon>Actinomycetes</taxon>
        <taxon>Propionibacteriales</taxon>
        <taxon>Nocardioidaceae</taxon>
        <taxon>Aeromicrobium</taxon>
    </lineage>
</organism>
<dbReference type="Gene3D" id="3.30.70.270">
    <property type="match status" value="1"/>
</dbReference>
<dbReference type="CDD" id="cd01949">
    <property type="entry name" value="GGDEF"/>
    <property type="match status" value="1"/>
</dbReference>
<dbReference type="EMBL" id="CP045737">
    <property type="protein sequence ID" value="QGG40011.1"/>
    <property type="molecule type" value="Genomic_DNA"/>
</dbReference>
<dbReference type="PROSITE" id="PS50887">
    <property type="entry name" value="GGDEF"/>
    <property type="match status" value="1"/>
</dbReference>
<keyword evidence="3" id="KW-1185">Reference proteome</keyword>
<gene>
    <name evidence="2" type="ORF">GEV26_00685</name>
</gene>
<evidence type="ECO:0000313" key="2">
    <source>
        <dbReference type="EMBL" id="QGG40011.1"/>
    </source>
</evidence>
<dbReference type="RefSeq" id="WP_153651284.1">
    <property type="nucleotide sequence ID" value="NZ_CP045737.1"/>
</dbReference>
<dbReference type="SMART" id="SM00065">
    <property type="entry name" value="GAF"/>
    <property type="match status" value="1"/>
</dbReference>
<dbReference type="AlphaFoldDB" id="A0A5Q2MED3"/>
<dbReference type="NCBIfam" id="TIGR00254">
    <property type="entry name" value="GGDEF"/>
    <property type="match status" value="1"/>
</dbReference>
<dbReference type="InterPro" id="IPR029016">
    <property type="entry name" value="GAF-like_dom_sf"/>
</dbReference>
<dbReference type="GO" id="GO:0043709">
    <property type="term" value="P:cell adhesion involved in single-species biofilm formation"/>
    <property type="evidence" value="ECO:0007669"/>
    <property type="project" value="TreeGrafter"/>
</dbReference>